<protein>
    <submittedName>
        <fullName evidence="3">HlyD family efflux transporter periplasmic adaptor subunit</fullName>
    </submittedName>
</protein>
<sequence length="295" mass="32488">MTAICAPCFLILLNSCGPSGMSSDAAGTFEADEITVSSEATGKIEWLDLTEGQQLQAGQAVGQIDTVQLFLQKQQLEESIMFLEGSMPDIDRQTSAMRSRLKQQLREKDRIERLLEDDAATPKDLEDILSAIEVLEGQIEAQESGLGNTIASLEGQLASARNRILQIEDQLAKCRIASPVDGTVLARYAHAGELAVSGKPLFRVADTRTMTLRAYFCLWQLKDVRIGQRVKVIADFGGDNTREYEGTVSWISDKSEFSPKSIQTKDERENLVYAVKISVGNDGYLKIGMYGEVIL</sequence>
<reference evidence="3" key="2">
    <citation type="journal article" date="2021" name="PeerJ">
        <title>Extensive microbial diversity within the chicken gut microbiome revealed by metagenomics and culture.</title>
        <authorList>
            <person name="Gilroy R."/>
            <person name="Ravi A."/>
            <person name="Getino M."/>
            <person name="Pursley I."/>
            <person name="Horton D.L."/>
            <person name="Alikhan N.F."/>
            <person name="Baker D."/>
            <person name="Gharbi K."/>
            <person name="Hall N."/>
            <person name="Watson M."/>
            <person name="Adriaenssens E.M."/>
            <person name="Foster-Nyarko E."/>
            <person name="Jarju S."/>
            <person name="Secka A."/>
            <person name="Antonio M."/>
            <person name="Oren A."/>
            <person name="Chaudhuri R.R."/>
            <person name="La Ragione R."/>
            <person name="Hildebrand F."/>
            <person name="Pallen M.J."/>
        </authorList>
    </citation>
    <scope>NUCLEOTIDE SEQUENCE</scope>
    <source>
        <strain evidence="3">D5-748</strain>
    </source>
</reference>
<dbReference type="GO" id="GO:0015562">
    <property type="term" value="F:efflux transmembrane transporter activity"/>
    <property type="evidence" value="ECO:0007669"/>
    <property type="project" value="TreeGrafter"/>
</dbReference>
<dbReference type="PANTHER" id="PTHR30469">
    <property type="entry name" value="MULTIDRUG RESISTANCE PROTEIN MDTA"/>
    <property type="match status" value="1"/>
</dbReference>
<keyword evidence="1" id="KW-0175">Coiled coil</keyword>
<dbReference type="Gene3D" id="2.40.30.170">
    <property type="match status" value="1"/>
</dbReference>
<dbReference type="Pfam" id="PF25917">
    <property type="entry name" value="BSH_RND"/>
    <property type="match status" value="1"/>
</dbReference>
<feature type="domain" description="Multidrug resistance protein MdtA-like barrel-sandwich hybrid" evidence="2">
    <location>
        <begin position="34"/>
        <end position="204"/>
    </location>
</feature>
<organism evidence="3 4">
    <name type="scientific">Candidatus Cryptobacteroides merdavium</name>
    <dbReference type="NCBI Taxonomy" id="2840769"/>
    <lineage>
        <taxon>Bacteria</taxon>
        <taxon>Pseudomonadati</taxon>
        <taxon>Bacteroidota</taxon>
        <taxon>Bacteroidia</taxon>
        <taxon>Bacteroidales</taxon>
        <taxon>Candidatus Cryptobacteroides</taxon>
    </lineage>
</organism>
<dbReference type="GO" id="GO:1990281">
    <property type="term" value="C:efflux pump complex"/>
    <property type="evidence" value="ECO:0007669"/>
    <property type="project" value="TreeGrafter"/>
</dbReference>
<evidence type="ECO:0000256" key="1">
    <source>
        <dbReference type="SAM" id="Coils"/>
    </source>
</evidence>
<comment type="caution">
    <text evidence="3">The sequence shown here is derived from an EMBL/GenBank/DDBJ whole genome shotgun (WGS) entry which is preliminary data.</text>
</comment>
<gene>
    <name evidence="3" type="ORF">IAC23_08025</name>
</gene>
<dbReference type="Proteomes" id="UP000823619">
    <property type="component" value="Unassembled WGS sequence"/>
</dbReference>
<evidence type="ECO:0000313" key="3">
    <source>
        <dbReference type="EMBL" id="MBO8445620.1"/>
    </source>
</evidence>
<name>A0A9D9H920_9BACT</name>
<dbReference type="SUPFAM" id="SSF111369">
    <property type="entry name" value="HlyD-like secretion proteins"/>
    <property type="match status" value="1"/>
</dbReference>
<dbReference type="InterPro" id="IPR058625">
    <property type="entry name" value="MdtA-like_BSH"/>
</dbReference>
<dbReference type="AlphaFoldDB" id="A0A9D9H920"/>
<dbReference type="EMBL" id="JADIMO010000099">
    <property type="protein sequence ID" value="MBO8445620.1"/>
    <property type="molecule type" value="Genomic_DNA"/>
</dbReference>
<accession>A0A9D9H920</accession>
<proteinExistence type="predicted"/>
<dbReference type="Gene3D" id="2.40.50.100">
    <property type="match status" value="1"/>
</dbReference>
<dbReference type="PANTHER" id="PTHR30469:SF15">
    <property type="entry name" value="HLYD FAMILY OF SECRETION PROTEINS"/>
    <property type="match status" value="1"/>
</dbReference>
<evidence type="ECO:0000313" key="4">
    <source>
        <dbReference type="Proteomes" id="UP000823619"/>
    </source>
</evidence>
<dbReference type="Gene3D" id="1.10.287.470">
    <property type="entry name" value="Helix hairpin bin"/>
    <property type="match status" value="1"/>
</dbReference>
<evidence type="ECO:0000259" key="2">
    <source>
        <dbReference type="Pfam" id="PF25917"/>
    </source>
</evidence>
<feature type="coiled-coil region" evidence="1">
    <location>
        <begin position="150"/>
        <end position="177"/>
    </location>
</feature>
<reference evidence="3" key="1">
    <citation type="submission" date="2020-10" db="EMBL/GenBank/DDBJ databases">
        <authorList>
            <person name="Gilroy R."/>
        </authorList>
    </citation>
    <scope>NUCLEOTIDE SEQUENCE</scope>
    <source>
        <strain evidence="3">D5-748</strain>
    </source>
</reference>